<evidence type="ECO:0000313" key="12">
    <source>
        <dbReference type="Proteomes" id="UP000216345"/>
    </source>
</evidence>
<feature type="transmembrane region" description="Helical" evidence="8">
    <location>
        <begin position="166"/>
        <end position="183"/>
    </location>
</feature>
<dbReference type="Proteomes" id="UP000216345">
    <property type="component" value="Unassembled WGS sequence"/>
</dbReference>
<feature type="compositionally biased region" description="Basic and acidic residues" evidence="7">
    <location>
        <begin position="64"/>
        <end position="76"/>
    </location>
</feature>
<feature type="compositionally biased region" description="Basic and acidic residues" evidence="7">
    <location>
        <begin position="89"/>
        <end position="104"/>
    </location>
</feature>
<keyword evidence="11" id="KW-0808">Transferase</keyword>
<evidence type="ECO:0000256" key="4">
    <source>
        <dbReference type="ARBA" id="ARBA00022989"/>
    </source>
</evidence>
<keyword evidence="11" id="KW-0418">Kinase</keyword>
<keyword evidence="3 8" id="KW-0812">Transmembrane</keyword>
<evidence type="ECO:0000256" key="7">
    <source>
        <dbReference type="SAM" id="MobiDB-lite"/>
    </source>
</evidence>
<evidence type="ECO:0000256" key="5">
    <source>
        <dbReference type="ARBA" id="ARBA00023136"/>
    </source>
</evidence>
<evidence type="ECO:0000313" key="11">
    <source>
        <dbReference type="EMBL" id="OYR08241.1"/>
    </source>
</evidence>
<dbReference type="RefSeq" id="WP_094579433.1">
    <property type="nucleotide sequence ID" value="NZ_JBHEEL010000005.1"/>
</dbReference>
<comment type="caution">
    <text evidence="11">The sequence shown here is derived from an EMBL/GenBank/DDBJ whole genome shotgun (WGS) entry which is preliminary data.</text>
</comment>
<comment type="subcellular location">
    <subcellularLocation>
        <location evidence="1">Cell membrane</location>
        <topology evidence="1">Multi-pass membrane protein</topology>
    </subcellularLocation>
</comment>
<keyword evidence="5 8" id="KW-0472">Membrane</keyword>
<dbReference type="InterPro" id="IPR032807">
    <property type="entry name" value="GNVR"/>
</dbReference>
<feature type="coiled-coil region" evidence="6">
    <location>
        <begin position="337"/>
        <end position="407"/>
    </location>
</feature>
<evidence type="ECO:0000256" key="1">
    <source>
        <dbReference type="ARBA" id="ARBA00004651"/>
    </source>
</evidence>
<organism evidence="11 12">
    <name type="scientific">Brucella rhizosphaerae</name>
    <dbReference type="NCBI Taxonomy" id="571254"/>
    <lineage>
        <taxon>Bacteria</taxon>
        <taxon>Pseudomonadati</taxon>
        <taxon>Pseudomonadota</taxon>
        <taxon>Alphaproteobacteria</taxon>
        <taxon>Hyphomicrobiales</taxon>
        <taxon>Brucellaceae</taxon>
        <taxon>Brucella/Ochrobactrum group</taxon>
        <taxon>Brucella</taxon>
    </lineage>
</organism>
<accession>A0A256F1E7</accession>
<protein>
    <submittedName>
        <fullName evidence="11">G-rich domain on tyrosine kinase family protein</fullName>
    </submittedName>
</protein>
<dbReference type="InterPro" id="IPR050445">
    <property type="entry name" value="Bact_polysacc_biosynth/exp"/>
</dbReference>
<dbReference type="PANTHER" id="PTHR32309:SF13">
    <property type="entry name" value="FERRIC ENTEROBACTIN TRANSPORT PROTEIN FEPE"/>
    <property type="match status" value="1"/>
</dbReference>
<dbReference type="GO" id="GO:0004713">
    <property type="term" value="F:protein tyrosine kinase activity"/>
    <property type="evidence" value="ECO:0007669"/>
    <property type="project" value="TreeGrafter"/>
</dbReference>
<dbReference type="AlphaFoldDB" id="A0A256F1E7"/>
<name>A0A256F1E7_9HYPH</name>
<feature type="region of interest" description="Disordered" evidence="7">
    <location>
        <begin position="89"/>
        <end position="126"/>
    </location>
</feature>
<dbReference type="GO" id="GO:0005886">
    <property type="term" value="C:plasma membrane"/>
    <property type="evidence" value="ECO:0007669"/>
    <property type="project" value="UniProtKB-SubCell"/>
</dbReference>
<proteinExistence type="predicted"/>
<gene>
    <name evidence="11" type="ORF">CEV32_2954</name>
</gene>
<dbReference type="Pfam" id="PF02706">
    <property type="entry name" value="Wzz"/>
    <property type="match status" value="1"/>
</dbReference>
<evidence type="ECO:0000259" key="9">
    <source>
        <dbReference type="Pfam" id="PF02706"/>
    </source>
</evidence>
<evidence type="ECO:0000256" key="6">
    <source>
        <dbReference type="SAM" id="Coils"/>
    </source>
</evidence>
<evidence type="ECO:0000256" key="3">
    <source>
        <dbReference type="ARBA" id="ARBA00022692"/>
    </source>
</evidence>
<evidence type="ECO:0000259" key="10">
    <source>
        <dbReference type="Pfam" id="PF13807"/>
    </source>
</evidence>
<feature type="domain" description="Tyrosine-protein kinase G-rich" evidence="10">
    <location>
        <begin position="523"/>
        <end position="596"/>
    </location>
</feature>
<feature type="region of interest" description="Disordered" evidence="7">
    <location>
        <begin position="1"/>
        <end position="76"/>
    </location>
</feature>
<dbReference type="PANTHER" id="PTHR32309">
    <property type="entry name" value="TYROSINE-PROTEIN KINASE"/>
    <property type="match status" value="1"/>
</dbReference>
<keyword evidence="6" id="KW-0175">Coiled coil</keyword>
<feature type="compositionally biased region" description="Basic and acidic residues" evidence="7">
    <location>
        <begin position="1"/>
        <end position="15"/>
    </location>
</feature>
<dbReference type="InterPro" id="IPR003856">
    <property type="entry name" value="LPS_length_determ_N"/>
</dbReference>
<feature type="transmembrane region" description="Helical" evidence="8">
    <location>
        <begin position="575"/>
        <end position="594"/>
    </location>
</feature>
<evidence type="ECO:0000256" key="8">
    <source>
        <dbReference type="SAM" id="Phobius"/>
    </source>
</evidence>
<reference evidence="11 12" key="1">
    <citation type="submission" date="2017-07" db="EMBL/GenBank/DDBJ databases">
        <title>Phylogenetic study on the rhizospheric bacterium Ochrobactrum sp. A44.</title>
        <authorList>
            <person name="Krzyzanowska D.M."/>
            <person name="Ossowicki A."/>
            <person name="Rajewska M."/>
            <person name="Maciag T."/>
            <person name="Kaczynski Z."/>
            <person name="Czerwicka M."/>
            <person name="Jafra S."/>
        </authorList>
    </citation>
    <scope>NUCLEOTIDE SEQUENCE [LARGE SCALE GENOMIC DNA]</scope>
    <source>
        <strain evidence="11 12">PR17</strain>
    </source>
</reference>
<dbReference type="OrthoDB" id="230260at2"/>
<keyword evidence="2" id="KW-1003">Cell membrane</keyword>
<feature type="compositionally biased region" description="Basic and acidic residues" evidence="7">
    <location>
        <begin position="24"/>
        <end position="37"/>
    </location>
</feature>
<keyword evidence="12" id="KW-1185">Reference proteome</keyword>
<sequence>MSGDDKRNKGREEKPLLAFSDAPETSREESDTSKREPQSITPPWTPPATPEERAELFRSQQESKTAKEEEVSELRSRMASIKAELERKIAEREQGANSSRDEVAKVNAQEPTTPELKAPEPKAPEPKAIVADNTWPAPQRESSGTEWKPLVDPRVAIEIVRGSRKLLIATTLIGGIAAALYAMTIPQMYIASTDILVDPRSIKTVGTELTPGQLPTDASLAIAESQARLLDSSSVLLKVINQADLTKDPEFNGSFVPTGIAGFFAQLKSMVKPNTASEGQALETRVLYNLYDSLTIGRDAKTFIYSISVKTRSPEKSAEIANLIGTVFQTELDSLQSDAARRNAEELSKRLADMRASVEKAEQTTADFRASRDLVDVDGKLISDNDLTRLNDQLTNQRAETMRLQARVQVLNDATTGSVISGTLPEDLRSNTLTALRAQYALASQNANGASTQLGPRHPQLIQLQSQKQTVLNDIDAELRRIRASLQVEVQRSAQQERDLSARLAQLKSQQANSNDDRVKLRELDREASTLRSVYEAFLLRSRETTEQQGITTTNVRVISEARPPLDPAGSSRKLIVIAGLIAGFLAGLAITAVRNFGRLVRLS</sequence>
<feature type="domain" description="Polysaccharide chain length determinant N-terminal" evidence="9">
    <location>
        <begin position="159"/>
        <end position="242"/>
    </location>
</feature>
<dbReference type="Pfam" id="PF13807">
    <property type="entry name" value="GNVR"/>
    <property type="match status" value="1"/>
</dbReference>
<dbReference type="eggNOG" id="COG3206">
    <property type="taxonomic scope" value="Bacteria"/>
</dbReference>
<evidence type="ECO:0000256" key="2">
    <source>
        <dbReference type="ARBA" id="ARBA00022475"/>
    </source>
</evidence>
<keyword evidence="4 8" id="KW-1133">Transmembrane helix</keyword>
<dbReference type="EMBL" id="NNRK01000035">
    <property type="protein sequence ID" value="OYR08241.1"/>
    <property type="molecule type" value="Genomic_DNA"/>
</dbReference>